<keyword evidence="4 7" id="KW-0812">Transmembrane</keyword>
<dbReference type="PANTHER" id="PTHR33508">
    <property type="entry name" value="UPF0056 MEMBRANE PROTEIN YHCE"/>
    <property type="match status" value="1"/>
</dbReference>
<dbReference type="GO" id="GO:0005886">
    <property type="term" value="C:plasma membrane"/>
    <property type="evidence" value="ECO:0007669"/>
    <property type="project" value="UniProtKB-SubCell"/>
</dbReference>
<feature type="transmembrane region" description="Helical" evidence="7">
    <location>
        <begin position="12"/>
        <end position="32"/>
    </location>
</feature>
<dbReference type="InterPro" id="IPR002771">
    <property type="entry name" value="Multi_antbiot-R_MarC"/>
</dbReference>
<feature type="transmembrane region" description="Helical" evidence="7">
    <location>
        <begin position="167"/>
        <end position="184"/>
    </location>
</feature>
<feature type="transmembrane region" description="Helical" evidence="7">
    <location>
        <begin position="44"/>
        <end position="67"/>
    </location>
</feature>
<dbReference type="AlphaFoldDB" id="A0A846MNS7"/>
<dbReference type="NCBIfam" id="TIGR00427">
    <property type="entry name" value="NAAT family transporter"/>
    <property type="match status" value="1"/>
</dbReference>
<comment type="similarity">
    <text evidence="2 7">Belongs to the UPF0056 (MarC) family.</text>
</comment>
<protein>
    <recommendedName>
        <fullName evidence="7">UPF0056 membrane protein</fullName>
    </recommendedName>
</protein>
<feature type="transmembrane region" description="Helical" evidence="7">
    <location>
        <begin position="73"/>
        <end position="95"/>
    </location>
</feature>
<evidence type="ECO:0000256" key="1">
    <source>
        <dbReference type="ARBA" id="ARBA00004651"/>
    </source>
</evidence>
<evidence type="ECO:0000313" key="9">
    <source>
        <dbReference type="Proteomes" id="UP000537126"/>
    </source>
</evidence>
<dbReference type="Proteomes" id="UP000537126">
    <property type="component" value="Unassembled WGS sequence"/>
</dbReference>
<sequence>MEHLYWKDVLTVSLVLFSVIDILGSIPIIIDLRKKAGELDAAKATLVAGFIMVVFLYYGDLLLHFLGVDIQSFSIAGSIIIFLIGMEMVLGAHFFKDTGDAKTSAIVPLAFPLIAGAGTMTTLISLRAEYERPVILIGIVINLLLVYVVLKASAWLETRLGVAGTNILRKVFGILLLAIAIKIFKNNIHYFMPA</sequence>
<dbReference type="Pfam" id="PF01914">
    <property type="entry name" value="MarC"/>
    <property type="match status" value="1"/>
</dbReference>
<evidence type="ECO:0000256" key="5">
    <source>
        <dbReference type="ARBA" id="ARBA00022989"/>
    </source>
</evidence>
<keyword evidence="9" id="KW-1185">Reference proteome</keyword>
<feature type="transmembrane region" description="Helical" evidence="7">
    <location>
        <begin position="134"/>
        <end position="155"/>
    </location>
</feature>
<evidence type="ECO:0000256" key="6">
    <source>
        <dbReference type="ARBA" id="ARBA00023136"/>
    </source>
</evidence>
<accession>A0A846MNS7</accession>
<dbReference type="EMBL" id="JAASRN010000001">
    <property type="protein sequence ID" value="NIK73196.1"/>
    <property type="molecule type" value="Genomic_DNA"/>
</dbReference>
<keyword evidence="3" id="KW-1003">Cell membrane</keyword>
<evidence type="ECO:0000256" key="7">
    <source>
        <dbReference type="RuleBase" id="RU362048"/>
    </source>
</evidence>
<evidence type="ECO:0000313" key="8">
    <source>
        <dbReference type="EMBL" id="NIK73196.1"/>
    </source>
</evidence>
<comment type="subcellular location">
    <subcellularLocation>
        <location evidence="1 7">Cell membrane</location>
        <topology evidence="1 7">Multi-pass membrane protein</topology>
    </subcellularLocation>
</comment>
<gene>
    <name evidence="8" type="ORF">FHS56_000682</name>
</gene>
<evidence type="ECO:0000256" key="4">
    <source>
        <dbReference type="ARBA" id="ARBA00022692"/>
    </source>
</evidence>
<keyword evidence="6 7" id="KW-0472">Membrane</keyword>
<comment type="caution">
    <text evidence="8">The sequence shown here is derived from an EMBL/GenBank/DDBJ whole genome shotgun (WGS) entry which is preliminary data.</text>
</comment>
<reference evidence="8 9" key="1">
    <citation type="submission" date="2020-03" db="EMBL/GenBank/DDBJ databases">
        <title>Genomic Encyclopedia of Type Strains, Phase IV (KMG-IV): sequencing the most valuable type-strain genomes for metagenomic binning, comparative biology and taxonomic classification.</title>
        <authorList>
            <person name="Goeker M."/>
        </authorList>
    </citation>
    <scope>NUCLEOTIDE SEQUENCE [LARGE SCALE GENOMIC DNA]</scope>
    <source>
        <strain evidence="8 9">DSM 5718</strain>
    </source>
</reference>
<evidence type="ECO:0000256" key="2">
    <source>
        <dbReference type="ARBA" id="ARBA00009784"/>
    </source>
</evidence>
<evidence type="ECO:0000256" key="3">
    <source>
        <dbReference type="ARBA" id="ARBA00022475"/>
    </source>
</evidence>
<dbReference type="PANTHER" id="PTHR33508:SF1">
    <property type="entry name" value="UPF0056 MEMBRANE PROTEIN YHCE"/>
    <property type="match status" value="1"/>
</dbReference>
<feature type="transmembrane region" description="Helical" evidence="7">
    <location>
        <begin position="107"/>
        <end position="128"/>
    </location>
</feature>
<keyword evidence="5 7" id="KW-1133">Transmembrane helix</keyword>
<organism evidence="8 9">
    <name type="scientific">Thermonema lapsum</name>
    <dbReference type="NCBI Taxonomy" id="28195"/>
    <lineage>
        <taxon>Bacteria</taxon>
        <taxon>Pseudomonadati</taxon>
        <taxon>Bacteroidota</taxon>
        <taxon>Cytophagia</taxon>
        <taxon>Cytophagales</taxon>
        <taxon>Thermonemataceae</taxon>
        <taxon>Thermonema</taxon>
    </lineage>
</organism>
<name>A0A846MNS7_9BACT</name>
<proteinExistence type="inferred from homology"/>